<dbReference type="InterPro" id="IPR013783">
    <property type="entry name" value="Ig-like_fold"/>
</dbReference>
<reference evidence="2 3" key="1">
    <citation type="submission" date="2018-05" db="EMBL/GenBank/DDBJ databases">
        <title>Genomic Encyclopedia of Type Strains, Phase IV (KMG-IV): sequencing the most valuable type-strain genomes for metagenomic binning, comparative biology and taxonomic classification.</title>
        <authorList>
            <person name="Goeker M."/>
        </authorList>
    </citation>
    <scope>NUCLEOTIDE SEQUENCE [LARGE SCALE GENOMIC DNA]</scope>
    <source>
        <strain evidence="2 3">DSM 19792</strain>
    </source>
</reference>
<dbReference type="Gene3D" id="2.60.40.10">
    <property type="entry name" value="Immunoglobulins"/>
    <property type="match status" value="2"/>
</dbReference>
<dbReference type="Gene3D" id="3.20.20.140">
    <property type="entry name" value="Metal-dependent hydrolases"/>
    <property type="match status" value="1"/>
</dbReference>
<dbReference type="Pfam" id="PF17957">
    <property type="entry name" value="Big_7"/>
    <property type="match status" value="2"/>
</dbReference>
<dbReference type="InterPro" id="IPR016195">
    <property type="entry name" value="Pol/histidinol_Pase-like"/>
</dbReference>
<name>A0A318J713_9BURK</name>
<dbReference type="AlphaFoldDB" id="A0A318J713"/>
<feature type="signal peptide" evidence="1">
    <location>
        <begin position="1"/>
        <end position="26"/>
    </location>
</feature>
<dbReference type="InterPro" id="IPR008979">
    <property type="entry name" value="Galactose-bd-like_sf"/>
</dbReference>
<proteinExistence type="predicted"/>
<evidence type="ECO:0008006" key="4">
    <source>
        <dbReference type="Google" id="ProtNLM"/>
    </source>
</evidence>
<evidence type="ECO:0000313" key="3">
    <source>
        <dbReference type="Proteomes" id="UP000247792"/>
    </source>
</evidence>
<dbReference type="EMBL" id="QJKB01000010">
    <property type="protein sequence ID" value="PXX39698.1"/>
    <property type="molecule type" value="Genomic_DNA"/>
</dbReference>
<accession>A0A318J713</accession>
<feature type="chain" id="PRO_5016344192" description="Carbohydrate-binding protein CenC" evidence="1">
    <location>
        <begin position="27"/>
        <end position="932"/>
    </location>
</feature>
<dbReference type="SUPFAM" id="SSF49785">
    <property type="entry name" value="Galactose-binding domain-like"/>
    <property type="match status" value="1"/>
</dbReference>
<dbReference type="Gene3D" id="2.60.120.260">
    <property type="entry name" value="Galactose-binding domain-like"/>
    <property type="match status" value="1"/>
</dbReference>
<keyword evidence="3" id="KW-1185">Reference proteome</keyword>
<evidence type="ECO:0000313" key="2">
    <source>
        <dbReference type="EMBL" id="PXX39698.1"/>
    </source>
</evidence>
<comment type="caution">
    <text evidence="2">The sequence shown here is derived from an EMBL/GenBank/DDBJ whole genome shotgun (WGS) entry which is preliminary data.</text>
</comment>
<organism evidence="2 3">
    <name type="scientific">Undibacterium pigrum</name>
    <dbReference type="NCBI Taxonomy" id="401470"/>
    <lineage>
        <taxon>Bacteria</taxon>
        <taxon>Pseudomonadati</taxon>
        <taxon>Pseudomonadota</taxon>
        <taxon>Betaproteobacteria</taxon>
        <taxon>Burkholderiales</taxon>
        <taxon>Oxalobacteraceae</taxon>
        <taxon>Undibacterium</taxon>
    </lineage>
</organism>
<keyword evidence="1" id="KW-0732">Signal</keyword>
<sequence>MQGLQQASKLKALAWQLSLICSVSFAGIQTAQASIPDHHEFEASLHVPYRADAKAGAESRYFTMEFEYPYVTKEQTITWRLELLGSDGKVVDRWYGTEKLFKKTVTAQMFWSGRGPTGAALKDGVYQVRLTAKATDTSAIQAAPASTVASTVERALAVHDTEIITQSWPLQVGNLPTPKMPSFAALPTKASKALLTSSTATAKTVAGAAPPPAPATGSLPYTIYYGNLHSQTNHSDGGGELTSCTGAQNPQSAAYGPTDAYQYALNKGLDFLMTSEHNHMYDGSDSTNASANPATAKNLFQSGLAAASSFNSGHAGFLAIYGLEWGVINNGGHMNIFNSSDLLGWEYNSSNQLIADTLTAKNDYAGLYTLMRQRGWIGQFNHPSSSGQFLVNGTALGYTADGDQAMVACEVLNTSAFSTNTTETETSRSTYEGACNKALEAGFHVAFTTDQDNHCANWGASYTNRTGILLANGAALNSANFVDAMKARRIFATMDKTSQIILTANGHIMGERFTNSGPLTLVSNFASTSGRTVSTVVIYEGVPGRNGTVTQLSSTATTTITPAVGEHFYYAKITQDDGKILWSAPIWVTQSNSTDSTPPTVSAGESGTSGNITLSASATDNVGVSKVEFYVDGALKGTATSTPYSVTLNSTTLTNASHSLVAKAYDAANNVGTSSTVSFTINNPVSDTTPPTVSASESGTSGNITLSATATDNVGVSKVEFYVDGALKATSTSSPYSTTLNSTTLSNGTHSLVAKAYDAANNIGTSSTVSFTVNNSTSTQLISNGGFESGASSWTASSGVISTGGSEASRTGSYKAWLNGYGSAHTDTLYQQVTIPAAATSASLSFWLKVSSDETTTTQAYDTLKLQIQNSSGTVLATLATYSNLNKGTTYVNKTFDLSSYKGQTIRVYFVGVEGSVTATSFLIDDISVIAQ</sequence>
<dbReference type="Proteomes" id="UP000247792">
    <property type="component" value="Unassembled WGS sequence"/>
</dbReference>
<gene>
    <name evidence="2" type="ORF">DFR42_11063</name>
</gene>
<dbReference type="NCBIfam" id="NF038032">
    <property type="entry name" value="CehA_McbA_metalo"/>
    <property type="match status" value="1"/>
</dbReference>
<protein>
    <recommendedName>
        <fullName evidence="4">Carbohydrate-binding protein CenC</fullName>
    </recommendedName>
</protein>
<evidence type="ECO:0000256" key="1">
    <source>
        <dbReference type="SAM" id="SignalP"/>
    </source>
</evidence>
<dbReference type="RefSeq" id="WP_170133644.1">
    <property type="nucleotide sequence ID" value="NZ_QJKB01000010.1"/>
</dbReference>
<dbReference type="SUPFAM" id="SSF89550">
    <property type="entry name" value="PHP domain-like"/>
    <property type="match status" value="1"/>
</dbReference>